<protein>
    <recommendedName>
        <fullName evidence="2">Replication-associated protein ORF2/G2P domain-containing protein</fullName>
    </recommendedName>
</protein>
<proteinExistence type="predicted"/>
<evidence type="ECO:0000256" key="1">
    <source>
        <dbReference type="SAM" id="MobiDB-lite"/>
    </source>
</evidence>
<accession>A0A0H5Q168</accession>
<dbReference type="AlphaFoldDB" id="A0A0H5Q168"/>
<dbReference type="EMBL" id="LN853302">
    <property type="protein sequence ID" value="CRY95598.1"/>
    <property type="molecule type" value="Genomic_DNA"/>
</dbReference>
<reference evidence="3" key="1">
    <citation type="submission" date="2015-06" db="EMBL/GenBank/DDBJ databases">
        <authorList>
            <person name="Joergensen T."/>
        </authorList>
    </citation>
    <scope>NUCLEOTIDE SEQUENCE</scope>
    <source>
        <strain evidence="3">RGRH0682</strain>
    </source>
</reference>
<feature type="region of interest" description="Disordered" evidence="1">
    <location>
        <begin position="18"/>
        <end position="40"/>
    </location>
</feature>
<evidence type="ECO:0000313" key="3">
    <source>
        <dbReference type="EMBL" id="CRY95598.1"/>
    </source>
</evidence>
<reference evidence="3" key="2">
    <citation type="submission" date="2015-07" db="EMBL/GenBank/DDBJ databases">
        <title>Plasmids, circular viruses and viroids from rat gut.</title>
        <authorList>
            <person name="Jorgensen T.J."/>
            <person name="Hansen M.A."/>
            <person name="Xu Z."/>
            <person name="Tabak M.A."/>
            <person name="Sorensen S.J."/>
            <person name="Hansen L.H."/>
        </authorList>
    </citation>
    <scope>NUCLEOTIDE SEQUENCE</scope>
    <source>
        <strain evidence="3">RGRH0682</strain>
    </source>
</reference>
<sequence>MLDPLPGSLADLRVQDRAAGTPATPAGCGPEARAGWPAGGSSALPCQNSNNCPQKGTEEARKPGYKLRQKWEGLDFGQQVKKTVTGTDGERCGFDSSGRVWQETPEGTLLCTDGLSASDAKRAYSLRQNIQGFTEFWKHECCGFMTLTAASKVIHPKEFAQIWHDMRKTGRGHAGLPWVRSYVRVLEPQLRGSPHWHLCVATPYDLNPQAFDWQAYNDARKAWARGDRATHRALTRQYSASATPELRGLWRELRKTCERYGLGRSEFLPYRKEAGAVANYVGGYLESGLMFRRDEWKGVRRIEYDRTESSKWKRCGSAFGWVSPGAARWRERVGELARAVGVDEETGLSRVLGPRWGYQWRTAIVTAMEEEWRNLLSVIVWKHGGKMGPKPKIKVGADVLEWFPSDRETFEAFVA</sequence>
<dbReference type="Pfam" id="PF23343">
    <property type="entry name" value="REP_ORF2-G2P"/>
    <property type="match status" value="1"/>
</dbReference>
<evidence type="ECO:0000259" key="2">
    <source>
        <dbReference type="Pfam" id="PF23343"/>
    </source>
</evidence>
<feature type="domain" description="Replication-associated protein ORF2/G2P" evidence="2">
    <location>
        <begin position="144"/>
        <end position="233"/>
    </location>
</feature>
<organism evidence="3">
    <name type="scientific">uncultured prokaryote</name>
    <dbReference type="NCBI Taxonomy" id="198431"/>
    <lineage>
        <taxon>unclassified sequences</taxon>
        <taxon>environmental samples</taxon>
    </lineage>
</organism>
<feature type="compositionally biased region" description="Low complexity" evidence="1">
    <location>
        <begin position="18"/>
        <end position="32"/>
    </location>
</feature>
<name>A0A0H5Q168_9ZZZZ</name>
<dbReference type="InterPro" id="IPR056906">
    <property type="entry name" value="ORF2/G2P_dom"/>
</dbReference>